<proteinExistence type="predicted"/>
<dbReference type="KEGG" id="orp:MOP44_14715"/>
<evidence type="ECO:0000313" key="3">
    <source>
        <dbReference type="Proteomes" id="UP001059380"/>
    </source>
</evidence>
<protein>
    <submittedName>
        <fullName evidence="2">DUF3631 domain-containing protein</fullName>
    </submittedName>
</protein>
<dbReference type="RefSeq" id="WP_260790764.1">
    <property type="nucleotide sequence ID" value="NZ_CP093313.1"/>
</dbReference>
<name>A0A9J7BFP8_9BACT</name>
<feature type="domain" description="DUF3631" evidence="1">
    <location>
        <begin position="242"/>
        <end position="425"/>
    </location>
</feature>
<accession>A0A9J7BFP8</accession>
<evidence type="ECO:0000313" key="2">
    <source>
        <dbReference type="EMBL" id="UWZ81836.1"/>
    </source>
</evidence>
<dbReference type="EMBL" id="CP093313">
    <property type="protein sequence ID" value="UWZ81836.1"/>
    <property type="molecule type" value="Genomic_DNA"/>
</dbReference>
<dbReference type="AlphaFoldDB" id="A0A9J7BFP8"/>
<dbReference type="Proteomes" id="UP001059380">
    <property type="component" value="Chromosome"/>
</dbReference>
<evidence type="ECO:0000259" key="1">
    <source>
        <dbReference type="Pfam" id="PF12307"/>
    </source>
</evidence>
<gene>
    <name evidence="2" type="ORF">MOP44_14715</name>
</gene>
<keyword evidence="3" id="KW-1185">Reference proteome</keyword>
<dbReference type="InterPro" id="IPR022081">
    <property type="entry name" value="DUF3631"/>
</dbReference>
<organism evidence="2 3">
    <name type="scientific">Occallatibacter riparius</name>
    <dbReference type="NCBI Taxonomy" id="1002689"/>
    <lineage>
        <taxon>Bacteria</taxon>
        <taxon>Pseudomonadati</taxon>
        <taxon>Acidobacteriota</taxon>
        <taxon>Terriglobia</taxon>
        <taxon>Terriglobales</taxon>
        <taxon>Acidobacteriaceae</taxon>
        <taxon>Occallatibacter</taxon>
    </lineage>
</organism>
<reference evidence="2" key="1">
    <citation type="submission" date="2021-04" db="EMBL/GenBank/DDBJ databases">
        <title>Phylogenetic analysis of Acidobacteriaceae.</title>
        <authorList>
            <person name="Qiu L."/>
            <person name="Zhang Q."/>
        </authorList>
    </citation>
    <scope>NUCLEOTIDE SEQUENCE</scope>
    <source>
        <strain evidence="2">DSM 25168</strain>
    </source>
</reference>
<dbReference type="Pfam" id="PF12307">
    <property type="entry name" value="DUF3631"/>
    <property type="match status" value="1"/>
</dbReference>
<sequence length="470" mass="52927">MDVDVRQLGQDVFGEDKAEREIEHLQTALNEALMRGDQITAGAVSDSLADRLPVWNGWPAELFDLREDYTAGLLDEIAAFIRRYVVLHDNQEAILAVWVLHTYVFQFSFFTPYIFVTAAEKACGKSLLMDVLRVLAHNPRRAGGITAAALVRVIDRERAADAKDRPTLFLDEMDAQLASNPEFAATLQGILNEGFVRYGVVTKCDGKNNELRDFAVYCPKVFAGIGNHLHDTTASRSIRIEMRRRTAGERVRSFDTEQAEAEALPLREMIERWSKTVTPVLRAAFRYGQVSGFDGRQNDTARPLLTIASLAGEAWHNRVLRAIRLAFASNAEATESFGAMLLSDIRAHFDERRTDRLTTADVLEYLHQLDERPWIAWGFRHEPMRSHQLAKELRKYRIAPRTLRIGSGTAKGYLRTDFEDAWARFCASVVADPVTAVTSSHTASVLAETLLLPDPEHGTPVTSEEEWLRL</sequence>